<evidence type="ECO:0000256" key="9">
    <source>
        <dbReference type="PIRSR" id="PIRSR602403-1"/>
    </source>
</evidence>
<comment type="function">
    <text evidence="8">Cytochromes P450 are a group of heme-thiolate monooxygenases. They oxidize a variety of structurally unrelated compounds, including steroids, fatty acids, and xenobiotics.</text>
</comment>
<dbReference type="Gene3D" id="1.10.630.10">
    <property type="entry name" value="Cytochrome P450"/>
    <property type="match status" value="1"/>
</dbReference>
<organism evidence="12 13">
    <name type="scientific">Actinia tenebrosa</name>
    <name type="common">Australian red waratah sea anemone</name>
    <dbReference type="NCBI Taxonomy" id="6105"/>
    <lineage>
        <taxon>Eukaryota</taxon>
        <taxon>Metazoa</taxon>
        <taxon>Cnidaria</taxon>
        <taxon>Anthozoa</taxon>
        <taxon>Hexacorallia</taxon>
        <taxon>Actiniaria</taxon>
        <taxon>Actiniidae</taxon>
        <taxon>Actinia</taxon>
    </lineage>
</organism>
<dbReference type="InterPro" id="IPR017972">
    <property type="entry name" value="Cyt_P450_CS"/>
</dbReference>
<evidence type="ECO:0000256" key="8">
    <source>
        <dbReference type="ARBA" id="ARBA00043906"/>
    </source>
</evidence>
<dbReference type="KEGG" id="aten:116303286"/>
<gene>
    <name evidence="13" type="primary">LOC116303286</name>
</gene>
<reference evidence="13" key="1">
    <citation type="submission" date="2025-08" db="UniProtKB">
        <authorList>
            <consortium name="RefSeq"/>
        </authorList>
    </citation>
    <scope>IDENTIFICATION</scope>
    <source>
        <tissue evidence="13">Tentacle</tissue>
    </source>
</reference>
<evidence type="ECO:0000313" key="12">
    <source>
        <dbReference type="Proteomes" id="UP000515163"/>
    </source>
</evidence>
<comment type="similarity">
    <text evidence="2 10">Belongs to the cytochrome P450 family.</text>
</comment>
<dbReference type="AlphaFoldDB" id="A0A6P8IQW4"/>
<dbReference type="Proteomes" id="UP000515163">
    <property type="component" value="Unplaced"/>
</dbReference>
<dbReference type="PRINTS" id="PR00465">
    <property type="entry name" value="EP450IV"/>
</dbReference>
<dbReference type="InterPro" id="IPR002403">
    <property type="entry name" value="Cyt_P450_E_grp-IV"/>
</dbReference>
<feature type="transmembrane region" description="Helical" evidence="11">
    <location>
        <begin position="12"/>
        <end position="31"/>
    </location>
</feature>
<name>A0A6P8IQW4_ACTTE</name>
<comment type="cofactor">
    <cofactor evidence="1 9">
        <name>heme</name>
        <dbReference type="ChEBI" id="CHEBI:30413"/>
    </cofactor>
</comment>
<keyword evidence="11" id="KW-0472">Membrane</keyword>
<dbReference type="GO" id="GO:0016705">
    <property type="term" value="F:oxidoreductase activity, acting on paired donors, with incorporation or reduction of molecular oxygen"/>
    <property type="evidence" value="ECO:0007669"/>
    <property type="project" value="InterPro"/>
</dbReference>
<keyword evidence="6 9" id="KW-0408">Iron</keyword>
<keyword evidence="7 10" id="KW-0503">Monooxygenase</keyword>
<sequence length="497" mass="56730">MASVTGTIFSAPLWITLGIILLFLIPIYFYFTAAVPIPLPGPRYYPFPLSLILQAFALKKLKGNHRIQYELSKKYGKLFKYSSAGSQTICITEPDMIKQIMVKEFHKFPNRGIPIELPPPLDSELFLSKYSKWKRVRKVLAPAFSSAKLKSTVELVEEAADRMISKLHRLADTGESVEMSDLISLCILDIILSSSFGVDTSDLQTSDDRTLLNRSKSLFNRPFLIALVSICPWANFLAKYVDIIGNAGYFMDLASAIIRRRQEYGPTGRYDVVQLMIDANKTVIDGESRLNNDEMKASSLSFLAAGNDTTTTTLICTSYYLATNQDVQEKLIQEIKSAREKTWERSYEFAYSIDYLDWVLKEVLRLCPPGHRHMRQCSEECVINGLKFPKGIRVHILTYALHHDPDVWPDPFKFDPQRFSPEEEAKRHPFTYLPFGAGPRQCIGSRYAMMVMKVILVRVLEAGLRFRKSFDTKPLVLKSFNQLRPESPIYLKIEAEK</sequence>
<dbReference type="OrthoDB" id="2789670at2759"/>
<dbReference type="Pfam" id="PF00067">
    <property type="entry name" value="p450"/>
    <property type="match status" value="1"/>
</dbReference>
<dbReference type="GO" id="GO:0008395">
    <property type="term" value="F:steroid hydroxylase activity"/>
    <property type="evidence" value="ECO:0007669"/>
    <property type="project" value="TreeGrafter"/>
</dbReference>
<dbReference type="InParanoid" id="A0A6P8IQW4"/>
<dbReference type="PRINTS" id="PR00385">
    <property type="entry name" value="P450"/>
</dbReference>
<protein>
    <submittedName>
        <fullName evidence="13">Cytochrome P450 3A41-like</fullName>
    </submittedName>
</protein>
<keyword evidence="4 9" id="KW-0479">Metal-binding</keyword>
<dbReference type="SUPFAM" id="SSF48264">
    <property type="entry name" value="Cytochrome P450"/>
    <property type="match status" value="1"/>
</dbReference>
<dbReference type="GO" id="GO:0020037">
    <property type="term" value="F:heme binding"/>
    <property type="evidence" value="ECO:0007669"/>
    <property type="project" value="InterPro"/>
</dbReference>
<dbReference type="RefSeq" id="XP_031568663.1">
    <property type="nucleotide sequence ID" value="XM_031712803.1"/>
</dbReference>
<evidence type="ECO:0000256" key="3">
    <source>
        <dbReference type="ARBA" id="ARBA00022617"/>
    </source>
</evidence>
<evidence type="ECO:0000313" key="13">
    <source>
        <dbReference type="RefSeq" id="XP_031568663.1"/>
    </source>
</evidence>
<evidence type="ECO:0000256" key="5">
    <source>
        <dbReference type="ARBA" id="ARBA00023002"/>
    </source>
</evidence>
<keyword evidence="3 9" id="KW-0349">Heme</keyword>
<evidence type="ECO:0000256" key="2">
    <source>
        <dbReference type="ARBA" id="ARBA00010617"/>
    </source>
</evidence>
<dbReference type="GeneID" id="116303286"/>
<evidence type="ECO:0000256" key="7">
    <source>
        <dbReference type="ARBA" id="ARBA00023033"/>
    </source>
</evidence>
<dbReference type="PANTHER" id="PTHR24302:SF15">
    <property type="entry name" value="FATTY-ACID PEROXYGENASE"/>
    <property type="match status" value="1"/>
</dbReference>
<dbReference type="CDD" id="cd11055">
    <property type="entry name" value="CYP3A-like"/>
    <property type="match status" value="1"/>
</dbReference>
<accession>A0A6P8IQW4</accession>
<evidence type="ECO:0000256" key="6">
    <source>
        <dbReference type="ARBA" id="ARBA00023004"/>
    </source>
</evidence>
<keyword evidence="5 10" id="KW-0560">Oxidoreductase</keyword>
<dbReference type="InterPro" id="IPR036396">
    <property type="entry name" value="Cyt_P450_sf"/>
</dbReference>
<dbReference type="GO" id="GO:0005506">
    <property type="term" value="F:iron ion binding"/>
    <property type="evidence" value="ECO:0007669"/>
    <property type="project" value="InterPro"/>
</dbReference>
<evidence type="ECO:0000256" key="4">
    <source>
        <dbReference type="ARBA" id="ARBA00022723"/>
    </source>
</evidence>
<dbReference type="InterPro" id="IPR001128">
    <property type="entry name" value="Cyt_P450"/>
</dbReference>
<evidence type="ECO:0000256" key="1">
    <source>
        <dbReference type="ARBA" id="ARBA00001971"/>
    </source>
</evidence>
<evidence type="ECO:0000256" key="11">
    <source>
        <dbReference type="SAM" id="Phobius"/>
    </source>
</evidence>
<feature type="binding site" description="axial binding residue" evidence="9">
    <location>
        <position position="442"/>
    </location>
    <ligand>
        <name>heme</name>
        <dbReference type="ChEBI" id="CHEBI:30413"/>
    </ligand>
    <ligandPart>
        <name>Fe</name>
        <dbReference type="ChEBI" id="CHEBI:18248"/>
    </ligandPart>
</feature>
<keyword evidence="11" id="KW-0812">Transmembrane</keyword>
<dbReference type="PANTHER" id="PTHR24302">
    <property type="entry name" value="CYTOCHROME P450 FAMILY 3"/>
    <property type="match status" value="1"/>
</dbReference>
<keyword evidence="11" id="KW-1133">Transmembrane helix</keyword>
<proteinExistence type="inferred from homology"/>
<dbReference type="InterPro" id="IPR050705">
    <property type="entry name" value="Cytochrome_P450_3A"/>
</dbReference>
<evidence type="ECO:0000256" key="10">
    <source>
        <dbReference type="RuleBase" id="RU000461"/>
    </source>
</evidence>
<dbReference type="PROSITE" id="PS00086">
    <property type="entry name" value="CYTOCHROME_P450"/>
    <property type="match status" value="1"/>
</dbReference>
<dbReference type="FunFam" id="1.10.630.10:FF:000182">
    <property type="entry name" value="Cytochrome P450 3A4"/>
    <property type="match status" value="1"/>
</dbReference>
<keyword evidence="12" id="KW-1185">Reference proteome</keyword>